<name>A0A1I2WS13_9SPHI</name>
<dbReference type="RefSeq" id="WP_090993191.1">
    <property type="nucleotide sequence ID" value="NZ_FOPP01000004.1"/>
</dbReference>
<dbReference type="OrthoDB" id="1411066at2"/>
<evidence type="ECO:0000313" key="2">
    <source>
        <dbReference type="Proteomes" id="UP000199666"/>
    </source>
</evidence>
<keyword evidence="2" id="KW-1185">Reference proteome</keyword>
<evidence type="ECO:0000313" key="1">
    <source>
        <dbReference type="EMBL" id="SFH04158.1"/>
    </source>
</evidence>
<accession>A0A1I2WS13</accession>
<proteinExistence type="predicted"/>
<dbReference type="AlphaFoldDB" id="A0A1I2WS13"/>
<reference evidence="1 2" key="1">
    <citation type="submission" date="2016-10" db="EMBL/GenBank/DDBJ databases">
        <authorList>
            <person name="de Groot N.N."/>
        </authorList>
    </citation>
    <scope>NUCLEOTIDE SEQUENCE [LARGE SCALE GENOMIC DNA]</scope>
    <source>
        <strain evidence="1 2">DSM 18684</strain>
    </source>
</reference>
<sequence length="228" mass="26078">MKHFKKLALLILFLLLIPIVLLYINIQKAARLDAHYMAALQGMHSEPFVIDELNIPGKKLVLQSSAASAGSLQKAEGLGYLHYDTLKKQIIISSEENVRGEGGSSGMDKMVHFSYFSLEGKLMDHKSARHRVDDAGLGNSILLKNWILPFQKWKDEGQEIFLRIGNDTLKFKLPVKKGEIFLTEKHSYRTDLAYYKLPSALNKEFPTFLLYQPQNGRERLFIIKNRDK</sequence>
<organism evidence="1 2">
    <name type="scientific">Pedobacter insulae</name>
    <dbReference type="NCBI Taxonomy" id="414048"/>
    <lineage>
        <taxon>Bacteria</taxon>
        <taxon>Pseudomonadati</taxon>
        <taxon>Bacteroidota</taxon>
        <taxon>Sphingobacteriia</taxon>
        <taxon>Sphingobacteriales</taxon>
        <taxon>Sphingobacteriaceae</taxon>
        <taxon>Pedobacter</taxon>
    </lineage>
</organism>
<dbReference type="Proteomes" id="UP000199666">
    <property type="component" value="Unassembled WGS sequence"/>
</dbReference>
<gene>
    <name evidence="1" type="ORF">SAMN04489864_104251</name>
</gene>
<dbReference type="EMBL" id="FOPP01000004">
    <property type="protein sequence ID" value="SFH04158.1"/>
    <property type="molecule type" value="Genomic_DNA"/>
</dbReference>
<protein>
    <submittedName>
        <fullName evidence="1">Uncharacterized protein</fullName>
    </submittedName>
</protein>
<dbReference type="STRING" id="414048.SAMN04489864_104251"/>